<dbReference type="PANTHER" id="PTHR34450">
    <property type="entry name" value="DEFENSIN-LIKE PROTEIN 245-RELATED"/>
    <property type="match status" value="1"/>
</dbReference>
<dbReference type="Proteomes" id="UP001163823">
    <property type="component" value="Chromosome 4"/>
</dbReference>
<evidence type="ECO:0000256" key="3">
    <source>
        <dbReference type="ARBA" id="ARBA00022525"/>
    </source>
</evidence>
<evidence type="ECO:0000256" key="1">
    <source>
        <dbReference type="ARBA" id="ARBA00004613"/>
    </source>
</evidence>
<keyword evidence="7" id="KW-1185">Reference proteome</keyword>
<evidence type="ECO:0000313" key="6">
    <source>
        <dbReference type="EMBL" id="KAJ7971183.1"/>
    </source>
</evidence>
<proteinExistence type="inferred from homology"/>
<dbReference type="PANTHER" id="PTHR34450:SF9">
    <property type="entry name" value="DEFENSIN-LIKE PROTEIN 242-RELATED"/>
    <property type="match status" value="1"/>
</dbReference>
<evidence type="ECO:0000313" key="7">
    <source>
        <dbReference type="Proteomes" id="UP001163823"/>
    </source>
</evidence>
<comment type="subcellular location">
    <subcellularLocation>
        <location evidence="1">Secreted</location>
    </subcellularLocation>
</comment>
<dbReference type="EMBL" id="JARAOO010000004">
    <property type="protein sequence ID" value="KAJ7971183.1"/>
    <property type="molecule type" value="Genomic_DNA"/>
</dbReference>
<dbReference type="GO" id="GO:0005576">
    <property type="term" value="C:extracellular region"/>
    <property type="evidence" value="ECO:0007669"/>
    <property type="project" value="UniProtKB-SubCell"/>
</dbReference>
<accession>A0AAD7VCR7</accession>
<keyword evidence="3" id="KW-0964">Secreted</keyword>
<gene>
    <name evidence="6" type="ORF">O6P43_009254</name>
</gene>
<comment type="similarity">
    <text evidence="2">Belongs to the DEFL family.</text>
</comment>
<evidence type="ECO:0000256" key="5">
    <source>
        <dbReference type="SAM" id="SignalP"/>
    </source>
</evidence>
<dbReference type="AlphaFoldDB" id="A0AAD7VCR7"/>
<name>A0AAD7VCR7_QUISA</name>
<comment type="caution">
    <text evidence="6">The sequence shown here is derived from an EMBL/GenBank/DDBJ whole genome shotgun (WGS) entry which is preliminary data.</text>
</comment>
<dbReference type="GO" id="GO:0007165">
    <property type="term" value="P:signal transduction"/>
    <property type="evidence" value="ECO:0007669"/>
    <property type="project" value="InterPro"/>
</dbReference>
<keyword evidence="4 5" id="KW-0732">Signal</keyword>
<dbReference type="Pfam" id="PF06876">
    <property type="entry name" value="SCRL"/>
    <property type="match status" value="1"/>
</dbReference>
<feature type="chain" id="PRO_5042070853" evidence="5">
    <location>
        <begin position="25"/>
        <end position="83"/>
    </location>
</feature>
<dbReference type="KEGG" id="qsa:O6P43_009254"/>
<organism evidence="6 7">
    <name type="scientific">Quillaja saponaria</name>
    <name type="common">Soap bark tree</name>
    <dbReference type="NCBI Taxonomy" id="32244"/>
    <lineage>
        <taxon>Eukaryota</taxon>
        <taxon>Viridiplantae</taxon>
        <taxon>Streptophyta</taxon>
        <taxon>Embryophyta</taxon>
        <taxon>Tracheophyta</taxon>
        <taxon>Spermatophyta</taxon>
        <taxon>Magnoliopsida</taxon>
        <taxon>eudicotyledons</taxon>
        <taxon>Gunneridae</taxon>
        <taxon>Pentapetalae</taxon>
        <taxon>rosids</taxon>
        <taxon>fabids</taxon>
        <taxon>Fabales</taxon>
        <taxon>Quillajaceae</taxon>
        <taxon>Quillaja</taxon>
    </lineage>
</organism>
<evidence type="ECO:0000256" key="4">
    <source>
        <dbReference type="ARBA" id="ARBA00022729"/>
    </source>
</evidence>
<feature type="signal peptide" evidence="5">
    <location>
        <begin position="1"/>
        <end position="24"/>
    </location>
</feature>
<dbReference type="InterPro" id="IPR010682">
    <property type="entry name" value="SCRL"/>
</dbReference>
<evidence type="ECO:0000256" key="2">
    <source>
        <dbReference type="ARBA" id="ARBA00006722"/>
    </source>
</evidence>
<protein>
    <submittedName>
        <fullName evidence="6">Defensin-like protein</fullName>
    </submittedName>
</protein>
<reference evidence="6" key="1">
    <citation type="journal article" date="2023" name="Science">
        <title>Elucidation of the pathway for biosynthesis of saponin adjuvants from the soapbark tree.</title>
        <authorList>
            <person name="Reed J."/>
            <person name="Orme A."/>
            <person name="El-Demerdash A."/>
            <person name="Owen C."/>
            <person name="Martin L.B.B."/>
            <person name="Misra R.C."/>
            <person name="Kikuchi S."/>
            <person name="Rejzek M."/>
            <person name="Martin A.C."/>
            <person name="Harkess A."/>
            <person name="Leebens-Mack J."/>
            <person name="Louveau T."/>
            <person name="Stephenson M.J."/>
            <person name="Osbourn A."/>
        </authorList>
    </citation>
    <scope>NUCLEOTIDE SEQUENCE</scope>
    <source>
        <strain evidence="6">S10</strain>
    </source>
</reference>
<sequence length="83" mass="9232">MMKNLAVILMLSFVLLALFSQTQGQIKFCPKQEKLPGTCGQNGGYQCFLDFLAELGASAMPQHCTCHDVHNQRLCKCDVVCQH</sequence>